<dbReference type="KEGG" id="aab:A4R43_19780"/>
<sequence length="251" mass="27139">MRETELQPHRIRWDRVEDRWIRSIEAGTRDREPVVLVPGLGALGYLLDTLDGCGARTRSYLLDLPGFGHRPPRPCPAEIPAIADTVVSWLAEVPGGPVVLVGHSTGAQSALRAAVAAPDRVRALVLLGPTMPPRLRTLPALIAAFVRNSRHEPAGEIPVTWPYYLRGGPRALLRYLRSAQRDEPERLIGEVACPILLVRGKNDAFAPRQWLGELAAASPRARIVTAPGAHAFPFQHGGLTAALIAEAGSQG</sequence>
<reference evidence="2 3" key="1">
    <citation type="submission" date="2016-04" db="EMBL/GenBank/DDBJ databases">
        <title>Complete genome sequence and analysis of deep-sea sediment isolate, Amycolatopsis sp. WP1.</title>
        <authorList>
            <person name="Wang H."/>
            <person name="Chen S."/>
            <person name="Wu Q."/>
        </authorList>
    </citation>
    <scope>NUCLEOTIDE SEQUENCE [LARGE SCALE GENOMIC DNA]</scope>
    <source>
        <strain evidence="2 3">WP1</strain>
    </source>
</reference>
<name>A0A344L8V2_9PSEU</name>
<dbReference type="PANTHER" id="PTHR46438:SF2">
    <property type="entry name" value="ALPHA_BETA-HYDROLASES SUPERFAMILY PROTEIN"/>
    <property type="match status" value="1"/>
</dbReference>
<evidence type="ECO:0000313" key="3">
    <source>
        <dbReference type="Proteomes" id="UP000250434"/>
    </source>
</evidence>
<feature type="domain" description="AB hydrolase-1" evidence="1">
    <location>
        <begin position="34"/>
        <end position="241"/>
    </location>
</feature>
<dbReference type="AlphaFoldDB" id="A0A344L8V2"/>
<dbReference type="SUPFAM" id="SSF53474">
    <property type="entry name" value="alpha/beta-Hydrolases"/>
    <property type="match status" value="1"/>
</dbReference>
<keyword evidence="3" id="KW-1185">Reference proteome</keyword>
<dbReference type="Gene3D" id="3.40.50.1820">
    <property type="entry name" value="alpha/beta hydrolase"/>
    <property type="match status" value="1"/>
</dbReference>
<evidence type="ECO:0000313" key="2">
    <source>
        <dbReference type="EMBL" id="AXB44476.1"/>
    </source>
</evidence>
<proteinExistence type="predicted"/>
<gene>
    <name evidence="2" type="ORF">A4R43_19780</name>
</gene>
<evidence type="ECO:0000259" key="1">
    <source>
        <dbReference type="Pfam" id="PF12697"/>
    </source>
</evidence>
<dbReference type="PANTHER" id="PTHR46438">
    <property type="entry name" value="ALPHA/BETA-HYDROLASES SUPERFAMILY PROTEIN"/>
    <property type="match status" value="1"/>
</dbReference>
<dbReference type="EMBL" id="CP015163">
    <property type="protein sequence ID" value="AXB44476.1"/>
    <property type="molecule type" value="Genomic_DNA"/>
</dbReference>
<protein>
    <recommendedName>
        <fullName evidence="1">AB hydrolase-1 domain-containing protein</fullName>
    </recommendedName>
</protein>
<dbReference type="InterPro" id="IPR000073">
    <property type="entry name" value="AB_hydrolase_1"/>
</dbReference>
<dbReference type="InterPro" id="IPR029058">
    <property type="entry name" value="AB_hydrolase_fold"/>
</dbReference>
<dbReference type="RefSeq" id="WP_162788521.1">
    <property type="nucleotide sequence ID" value="NZ_CP015163.1"/>
</dbReference>
<accession>A0A344L8V2</accession>
<dbReference type="PRINTS" id="PR00111">
    <property type="entry name" value="ABHYDROLASE"/>
</dbReference>
<organism evidence="2 3">
    <name type="scientific">Amycolatopsis albispora</name>
    <dbReference type="NCBI Taxonomy" id="1804986"/>
    <lineage>
        <taxon>Bacteria</taxon>
        <taxon>Bacillati</taxon>
        <taxon>Actinomycetota</taxon>
        <taxon>Actinomycetes</taxon>
        <taxon>Pseudonocardiales</taxon>
        <taxon>Pseudonocardiaceae</taxon>
        <taxon>Amycolatopsis</taxon>
    </lineage>
</organism>
<dbReference type="Proteomes" id="UP000250434">
    <property type="component" value="Chromosome"/>
</dbReference>
<dbReference type="GO" id="GO:0003824">
    <property type="term" value="F:catalytic activity"/>
    <property type="evidence" value="ECO:0007669"/>
    <property type="project" value="UniProtKB-ARBA"/>
</dbReference>
<dbReference type="Pfam" id="PF12697">
    <property type="entry name" value="Abhydrolase_6"/>
    <property type="match status" value="1"/>
</dbReference>